<dbReference type="PANTHER" id="PTHR44688">
    <property type="entry name" value="DNA-BINDING TRANSCRIPTIONAL ACTIVATOR DEVR_DOSR"/>
    <property type="match status" value="1"/>
</dbReference>
<name>A0A542XJ38_SALAC</name>
<dbReference type="InterPro" id="IPR016032">
    <property type="entry name" value="Sig_transdc_resp-reg_C-effctor"/>
</dbReference>
<keyword evidence="8" id="KW-1185">Reference proteome</keyword>
<dbReference type="GeneID" id="93770233"/>
<organism evidence="6 7">
    <name type="scientific">Salinispora arenicola</name>
    <dbReference type="NCBI Taxonomy" id="168697"/>
    <lineage>
        <taxon>Bacteria</taxon>
        <taxon>Bacillati</taxon>
        <taxon>Actinomycetota</taxon>
        <taxon>Actinomycetes</taxon>
        <taxon>Micromonosporales</taxon>
        <taxon>Micromonosporaceae</taxon>
        <taxon>Salinispora</taxon>
    </lineage>
</organism>
<feature type="domain" description="HTH luxR-type" evidence="4">
    <location>
        <begin position="128"/>
        <end position="193"/>
    </location>
</feature>
<evidence type="ECO:0000256" key="1">
    <source>
        <dbReference type="ARBA" id="ARBA00023015"/>
    </source>
</evidence>
<sequence>MKVQVEAPDSALRADVVTKLRTAGINAVDRPFQVPVVVAAADTVGRAIRSCPQPYRTGDYRLLVLADAFDPADVSFALRAGVRAMLSITSEPEKLAAAVHATNQSEGRMPSEVLLKLLHSRVAGNPVSTPSPCPLTPRQTAVLTLMADGHPNVAIATALSCSEHTVKNVIYDMMMRLQVNNRAHAVARAIRAGLI</sequence>
<dbReference type="Proteomes" id="UP000677457">
    <property type="component" value="Unassembled WGS sequence"/>
</dbReference>
<dbReference type="SUPFAM" id="SSF46894">
    <property type="entry name" value="C-terminal effector domain of the bipartite response regulators"/>
    <property type="match status" value="1"/>
</dbReference>
<accession>A0A542XJ38</accession>
<protein>
    <submittedName>
        <fullName evidence="5">Helix-turn-helix transcriptional regulator</fullName>
    </submittedName>
    <submittedName>
        <fullName evidence="6">Regulatory LuxR family protein</fullName>
    </submittedName>
</protein>
<dbReference type="EMBL" id="VFOL01000001">
    <property type="protein sequence ID" value="TQL35836.1"/>
    <property type="molecule type" value="Genomic_DNA"/>
</dbReference>
<dbReference type="Proteomes" id="UP000315983">
    <property type="component" value="Unassembled WGS sequence"/>
</dbReference>
<dbReference type="PROSITE" id="PS50043">
    <property type="entry name" value="HTH_LUXR_2"/>
    <property type="match status" value="1"/>
</dbReference>
<evidence type="ECO:0000313" key="8">
    <source>
        <dbReference type="Proteomes" id="UP000677457"/>
    </source>
</evidence>
<reference evidence="5 8" key="2">
    <citation type="submission" date="2021-03" db="EMBL/GenBank/DDBJ databases">
        <title>Whole genome shotgun sequence of Salinispora arenicola NBRC 105043.</title>
        <authorList>
            <person name="Komaki H."/>
            <person name="Tamura T."/>
        </authorList>
    </citation>
    <scope>NUCLEOTIDE SEQUENCE [LARGE SCALE GENOMIC DNA]</scope>
    <source>
        <strain evidence="5 8">NBRC 105043</strain>
    </source>
</reference>
<reference evidence="6 7" key="1">
    <citation type="submission" date="2019-06" db="EMBL/GenBank/DDBJ databases">
        <title>Sequencing the genomes of 1000 actinobacteria strains.</title>
        <authorList>
            <person name="Klenk H.-P."/>
        </authorList>
    </citation>
    <scope>NUCLEOTIDE SEQUENCE [LARGE SCALE GENOMIC DNA]</scope>
    <source>
        <strain evidence="6 7">DSM 44819</strain>
    </source>
</reference>
<dbReference type="GO" id="GO:0006355">
    <property type="term" value="P:regulation of DNA-templated transcription"/>
    <property type="evidence" value="ECO:0007669"/>
    <property type="project" value="InterPro"/>
</dbReference>
<dbReference type="CDD" id="cd06170">
    <property type="entry name" value="LuxR_C_like"/>
    <property type="match status" value="1"/>
</dbReference>
<comment type="caution">
    <text evidence="6">The sequence shown here is derived from an EMBL/GenBank/DDBJ whole genome shotgun (WGS) entry which is preliminary data.</text>
</comment>
<dbReference type="SMART" id="SM00421">
    <property type="entry name" value="HTH_LUXR"/>
    <property type="match status" value="1"/>
</dbReference>
<proteinExistence type="predicted"/>
<dbReference type="AlphaFoldDB" id="A0A542XJ38"/>
<dbReference type="Gene3D" id="3.40.50.2300">
    <property type="match status" value="1"/>
</dbReference>
<evidence type="ECO:0000256" key="2">
    <source>
        <dbReference type="ARBA" id="ARBA00023125"/>
    </source>
</evidence>
<keyword evidence="1" id="KW-0805">Transcription regulation</keyword>
<evidence type="ECO:0000313" key="6">
    <source>
        <dbReference type="EMBL" id="TQL35836.1"/>
    </source>
</evidence>
<keyword evidence="3" id="KW-0804">Transcription</keyword>
<evidence type="ECO:0000259" key="4">
    <source>
        <dbReference type="PROSITE" id="PS50043"/>
    </source>
</evidence>
<dbReference type="PANTHER" id="PTHR44688:SF16">
    <property type="entry name" value="DNA-BINDING TRANSCRIPTIONAL ACTIVATOR DEVR_DOSR"/>
    <property type="match status" value="1"/>
</dbReference>
<dbReference type="RefSeq" id="WP_018584310.1">
    <property type="nucleotide sequence ID" value="NZ_BOQM01000006.1"/>
</dbReference>
<dbReference type="Pfam" id="PF00196">
    <property type="entry name" value="GerE"/>
    <property type="match status" value="1"/>
</dbReference>
<evidence type="ECO:0000313" key="7">
    <source>
        <dbReference type="Proteomes" id="UP000315983"/>
    </source>
</evidence>
<dbReference type="EMBL" id="BOQM01000006">
    <property type="protein sequence ID" value="GIM82642.1"/>
    <property type="molecule type" value="Genomic_DNA"/>
</dbReference>
<gene>
    <name evidence="6" type="ORF">FB564_0905</name>
    <name evidence="5" type="ORF">Sar04_08250</name>
</gene>
<keyword evidence="2" id="KW-0238">DNA-binding</keyword>
<evidence type="ECO:0000256" key="3">
    <source>
        <dbReference type="ARBA" id="ARBA00023163"/>
    </source>
</evidence>
<dbReference type="GO" id="GO:0003677">
    <property type="term" value="F:DNA binding"/>
    <property type="evidence" value="ECO:0007669"/>
    <property type="project" value="UniProtKB-KW"/>
</dbReference>
<dbReference type="PRINTS" id="PR00038">
    <property type="entry name" value="HTHLUXR"/>
</dbReference>
<dbReference type="InterPro" id="IPR000792">
    <property type="entry name" value="Tscrpt_reg_LuxR_C"/>
</dbReference>
<evidence type="ECO:0000313" key="5">
    <source>
        <dbReference type="EMBL" id="GIM82642.1"/>
    </source>
</evidence>